<proteinExistence type="predicted"/>
<keyword evidence="1" id="KW-0732">Signal</keyword>
<dbReference type="Proteomes" id="UP000717696">
    <property type="component" value="Unassembled WGS sequence"/>
</dbReference>
<evidence type="ECO:0000313" key="3">
    <source>
        <dbReference type="Proteomes" id="UP000717696"/>
    </source>
</evidence>
<name>A0A9P9FDZ7_9HYPO</name>
<comment type="caution">
    <text evidence="2">The sequence shown here is derived from an EMBL/GenBank/DDBJ whole genome shotgun (WGS) entry which is preliminary data.</text>
</comment>
<dbReference type="EMBL" id="JAGMUU010000002">
    <property type="protein sequence ID" value="KAH7160051.1"/>
    <property type="molecule type" value="Genomic_DNA"/>
</dbReference>
<evidence type="ECO:0000313" key="2">
    <source>
        <dbReference type="EMBL" id="KAH7160051.1"/>
    </source>
</evidence>
<accession>A0A9P9FDZ7</accession>
<evidence type="ECO:0000256" key="1">
    <source>
        <dbReference type="SAM" id="SignalP"/>
    </source>
</evidence>
<gene>
    <name evidence="2" type="ORF">B0J13DRAFT_119884</name>
</gene>
<reference evidence="2" key="1">
    <citation type="journal article" date="2021" name="Nat. Commun.">
        <title>Genetic determinants of endophytism in the Arabidopsis root mycobiome.</title>
        <authorList>
            <person name="Mesny F."/>
            <person name="Miyauchi S."/>
            <person name="Thiergart T."/>
            <person name="Pickel B."/>
            <person name="Atanasova L."/>
            <person name="Karlsson M."/>
            <person name="Huettel B."/>
            <person name="Barry K.W."/>
            <person name="Haridas S."/>
            <person name="Chen C."/>
            <person name="Bauer D."/>
            <person name="Andreopoulos W."/>
            <person name="Pangilinan J."/>
            <person name="LaButti K."/>
            <person name="Riley R."/>
            <person name="Lipzen A."/>
            <person name="Clum A."/>
            <person name="Drula E."/>
            <person name="Henrissat B."/>
            <person name="Kohler A."/>
            <person name="Grigoriev I.V."/>
            <person name="Martin F.M."/>
            <person name="Hacquard S."/>
        </authorList>
    </citation>
    <scope>NUCLEOTIDE SEQUENCE</scope>
    <source>
        <strain evidence="2">MPI-CAGE-AT-0021</strain>
    </source>
</reference>
<protein>
    <submittedName>
        <fullName evidence="2">Uncharacterized protein</fullName>
    </submittedName>
</protein>
<dbReference type="AlphaFoldDB" id="A0A9P9FDZ7"/>
<keyword evidence="3" id="KW-1185">Reference proteome</keyword>
<feature type="signal peptide" evidence="1">
    <location>
        <begin position="1"/>
        <end position="19"/>
    </location>
</feature>
<organism evidence="2 3">
    <name type="scientific">Dactylonectria estremocensis</name>
    <dbReference type="NCBI Taxonomy" id="1079267"/>
    <lineage>
        <taxon>Eukaryota</taxon>
        <taxon>Fungi</taxon>
        <taxon>Dikarya</taxon>
        <taxon>Ascomycota</taxon>
        <taxon>Pezizomycotina</taxon>
        <taxon>Sordariomycetes</taxon>
        <taxon>Hypocreomycetidae</taxon>
        <taxon>Hypocreales</taxon>
        <taxon>Nectriaceae</taxon>
        <taxon>Dactylonectria</taxon>
    </lineage>
</organism>
<sequence length="153" mass="17087">MFVFVFVFVFVVHQRLTSQANSAHPDQQQKIRRQMPDSRCQAPISPDAMDGYQTPKLASFGASSIPPTASFFRPVSFRPVISSPNDLIVMADISGSQLPADTWRPSYRALSPGRMPEWIALEPPKFIAIAYLVVSRLIQSGRKTPHGRNTRSD</sequence>
<feature type="chain" id="PRO_5040317960" evidence="1">
    <location>
        <begin position="20"/>
        <end position="153"/>
    </location>
</feature>